<gene>
    <name evidence="1" type="ORF">Ciccas_014619</name>
</gene>
<name>A0ABD2PI12_9PLAT</name>
<proteinExistence type="predicted"/>
<comment type="caution">
    <text evidence="1">The sequence shown here is derived from an EMBL/GenBank/DDBJ whole genome shotgun (WGS) entry which is preliminary data.</text>
</comment>
<keyword evidence="2" id="KW-1185">Reference proteome</keyword>
<organism evidence="1 2">
    <name type="scientific">Cichlidogyrus casuarinus</name>
    <dbReference type="NCBI Taxonomy" id="1844966"/>
    <lineage>
        <taxon>Eukaryota</taxon>
        <taxon>Metazoa</taxon>
        <taxon>Spiralia</taxon>
        <taxon>Lophotrochozoa</taxon>
        <taxon>Platyhelminthes</taxon>
        <taxon>Monogenea</taxon>
        <taxon>Monopisthocotylea</taxon>
        <taxon>Dactylogyridea</taxon>
        <taxon>Ancyrocephalidae</taxon>
        <taxon>Cichlidogyrus</taxon>
    </lineage>
</organism>
<accession>A0ABD2PI12</accession>
<dbReference type="AlphaFoldDB" id="A0ABD2PI12"/>
<evidence type="ECO:0000313" key="2">
    <source>
        <dbReference type="Proteomes" id="UP001626550"/>
    </source>
</evidence>
<sequence>MIVETDIYGRPASPWISEMQANYVRPGDTDLHFPYHINPIPQYVNESTVMLKNKAVPIETEYNHRFNWPGNIRLPHFLTK</sequence>
<evidence type="ECO:0000313" key="1">
    <source>
        <dbReference type="EMBL" id="KAL3306885.1"/>
    </source>
</evidence>
<reference evidence="1 2" key="1">
    <citation type="submission" date="2024-11" db="EMBL/GenBank/DDBJ databases">
        <title>Adaptive evolution of stress response genes in parasites aligns with host niche diversity.</title>
        <authorList>
            <person name="Hahn C."/>
            <person name="Resl P."/>
        </authorList>
    </citation>
    <scope>NUCLEOTIDE SEQUENCE [LARGE SCALE GENOMIC DNA]</scope>
    <source>
        <strain evidence="1">EGGRZ-B1_66</strain>
        <tissue evidence="1">Body</tissue>
    </source>
</reference>
<protein>
    <submittedName>
        <fullName evidence="1">Uncharacterized protein</fullName>
    </submittedName>
</protein>
<dbReference type="EMBL" id="JBJKFK010009199">
    <property type="protein sequence ID" value="KAL3306885.1"/>
    <property type="molecule type" value="Genomic_DNA"/>
</dbReference>
<dbReference type="Proteomes" id="UP001626550">
    <property type="component" value="Unassembled WGS sequence"/>
</dbReference>